<comment type="caution">
    <text evidence="2">The sequence shown here is derived from an EMBL/GenBank/DDBJ whole genome shotgun (WGS) entry which is preliminary data.</text>
</comment>
<evidence type="ECO:0000313" key="2">
    <source>
        <dbReference type="EMBL" id="NBD27205.1"/>
    </source>
</evidence>
<dbReference type="Pfam" id="PF00583">
    <property type="entry name" value="Acetyltransf_1"/>
    <property type="match status" value="1"/>
</dbReference>
<gene>
    <name evidence="2" type="ORF">GT019_25305</name>
</gene>
<proteinExistence type="predicted"/>
<name>A0ABW9XX70_9BACL</name>
<dbReference type="RefSeq" id="WP_161746221.1">
    <property type="nucleotide sequence ID" value="NZ_JAAAMV010000025.1"/>
</dbReference>
<dbReference type="InterPro" id="IPR000182">
    <property type="entry name" value="GNAT_dom"/>
</dbReference>
<accession>A0ABW9XX70</accession>
<dbReference type="SUPFAM" id="SSF55729">
    <property type="entry name" value="Acyl-CoA N-acyltransferases (Nat)"/>
    <property type="match status" value="1"/>
</dbReference>
<dbReference type="PROSITE" id="PS51186">
    <property type="entry name" value="GNAT"/>
    <property type="match status" value="1"/>
</dbReference>
<dbReference type="InterPro" id="IPR016181">
    <property type="entry name" value="Acyl_CoA_acyltransferase"/>
</dbReference>
<keyword evidence="3" id="KW-1185">Reference proteome</keyword>
<sequence>MSNPHPFPPRFNVVPLSEQLAEQLSSWRYEPPFDFYNWTTWQVMLELGIEFGDPDIRNRQYAAVTDADGDFIGFAQFFPLLGLTRIGLGLRPDLCNLGLGVPFVLAIVAEALRRAPGDEIDLEVHTWNVRAIRTYQRAGFVITDTYAKQTHTGLVDVYCMCYLPGEAQ</sequence>
<organism evidence="2 3">
    <name type="scientific">Paenibacillus glycinis</name>
    <dbReference type="NCBI Taxonomy" id="2697035"/>
    <lineage>
        <taxon>Bacteria</taxon>
        <taxon>Bacillati</taxon>
        <taxon>Bacillota</taxon>
        <taxon>Bacilli</taxon>
        <taxon>Bacillales</taxon>
        <taxon>Paenibacillaceae</taxon>
        <taxon>Paenibacillus</taxon>
    </lineage>
</organism>
<evidence type="ECO:0000313" key="3">
    <source>
        <dbReference type="Proteomes" id="UP000665561"/>
    </source>
</evidence>
<protein>
    <submittedName>
        <fullName evidence="2">GNAT family N-acetyltransferase</fullName>
    </submittedName>
</protein>
<dbReference type="EMBL" id="JAAAMV010000025">
    <property type="protein sequence ID" value="NBD27205.1"/>
    <property type="molecule type" value="Genomic_DNA"/>
</dbReference>
<reference evidence="2 3" key="1">
    <citation type="submission" date="2020-01" db="EMBL/GenBank/DDBJ databases">
        <title>Paenibacillus soybeanensis sp. nov. isolated from the nodules of soybean (Glycine max(L.) Merr).</title>
        <authorList>
            <person name="Wang H."/>
        </authorList>
    </citation>
    <scope>NUCLEOTIDE SEQUENCE [LARGE SCALE GENOMIC DNA]</scope>
    <source>
        <strain evidence="2 3">T1</strain>
    </source>
</reference>
<dbReference type="Gene3D" id="3.40.630.30">
    <property type="match status" value="1"/>
</dbReference>
<dbReference type="Proteomes" id="UP000665561">
    <property type="component" value="Unassembled WGS sequence"/>
</dbReference>
<feature type="domain" description="N-acetyltransferase" evidence="1">
    <location>
        <begin position="11"/>
        <end position="164"/>
    </location>
</feature>
<evidence type="ECO:0000259" key="1">
    <source>
        <dbReference type="PROSITE" id="PS51186"/>
    </source>
</evidence>